<evidence type="ECO:0000256" key="2">
    <source>
        <dbReference type="ARBA" id="ARBA00004123"/>
    </source>
</evidence>
<dbReference type="EMBL" id="JANEYG010000190">
    <property type="protein sequence ID" value="KAJ8911443.1"/>
    <property type="molecule type" value="Genomic_DNA"/>
</dbReference>
<evidence type="ECO:0000256" key="6">
    <source>
        <dbReference type="ARBA" id="ARBA00022801"/>
    </source>
</evidence>
<name>A0AAV8VB61_9CUCU</name>
<evidence type="ECO:0000259" key="8">
    <source>
        <dbReference type="Pfam" id="PF13359"/>
    </source>
</evidence>
<gene>
    <name evidence="9" type="ORF">NQ315_008329</name>
</gene>
<keyword evidence="6" id="KW-0378">Hydrolase</keyword>
<evidence type="ECO:0000313" key="10">
    <source>
        <dbReference type="Proteomes" id="UP001159042"/>
    </source>
</evidence>
<reference evidence="9 10" key="1">
    <citation type="journal article" date="2023" name="Insect Mol. Biol.">
        <title>Genome sequencing provides insights into the evolution of gene families encoding plant cell wall-degrading enzymes in longhorned beetles.</title>
        <authorList>
            <person name="Shin N.R."/>
            <person name="Okamura Y."/>
            <person name="Kirsch R."/>
            <person name="Pauchet Y."/>
        </authorList>
    </citation>
    <scope>NUCLEOTIDE SEQUENCE [LARGE SCALE GENOMIC DNA]</scope>
    <source>
        <strain evidence="9">EAD_L_NR</strain>
    </source>
</reference>
<organism evidence="9 10">
    <name type="scientific">Exocentrus adspersus</name>
    <dbReference type="NCBI Taxonomy" id="1586481"/>
    <lineage>
        <taxon>Eukaryota</taxon>
        <taxon>Metazoa</taxon>
        <taxon>Ecdysozoa</taxon>
        <taxon>Arthropoda</taxon>
        <taxon>Hexapoda</taxon>
        <taxon>Insecta</taxon>
        <taxon>Pterygota</taxon>
        <taxon>Neoptera</taxon>
        <taxon>Endopterygota</taxon>
        <taxon>Coleoptera</taxon>
        <taxon>Polyphaga</taxon>
        <taxon>Cucujiformia</taxon>
        <taxon>Chrysomeloidea</taxon>
        <taxon>Cerambycidae</taxon>
        <taxon>Lamiinae</taxon>
        <taxon>Acanthocinini</taxon>
        <taxon>Exocentrus</taxon>
    </lineage>
</organism>
<dbReference type="GO" id="GO:0004518">
    <property type="term" value="F:nuclease activity"/>
    <property type="evidence" value="ECO:0007669"/>
    <property type="project" value="UniProtKB-KW"/>
</dbReference>
<keyword evidence="7" id="KW-0539">Nucleus</keyword>
<dbReference type="Proteomes" id="UP001159042">
    <property type="component" value="Unassembled WGS sequence"/>
</dbReference>
<evidence type="ECO:0000256" key="3">
    <source>
        <dbReference type="ARBA" id="ARBA00006958"/>
    </source>
</evidence>
<evidence type="ECO:0000313" key="9">
    <source>
        <dbReference type="EMBL" id="KAJ8911443.1"/>
    </source>
</evidence>
<evidence type="ECO:0000256" key="5">
    <source>
        <dbReference type="ARBA" id="ARBA00022723"/>
    </source>
</evidence>
<dbReference type="InterPro" id="IPR027806">
    <property type="entry name" value="HARBI1_dom"/>
</dbReference>
<dbReference type="PANTHER" id="PTHR22930">
    <property type="match status" value="1"/>
</dbReference>
<dbReference type="InterPro" id="IPR045249">
    <property type="entry name" value="HARBI1-like"/>
</dbReference>
<comment type="similarity">
    <text evidence="3">Belongs to the HARBI1 family.</text>
</comment>
<comment type="cofactor">
    <cofactor evidence="1">
        <name>a divalent metal cation</name>
        <dbReference type="ChEBI" id="CHEBI:60240"/>
    </cofactor>
</comment>
<evidence type="ECO:0000256" key="4">
    <source>
        <dbReference type="ARBA" id="ARBA00022722"/>
    </source>
</evidence>
<evidence type="ECO:0000256" key="7">
    <source>
        <dbReference type="ARBA" id="ARBA00023242"/>
    </source>
</evidence>
<comment type="caution">
    <text evidence="9">The sequence shown here is derived from an EMBL/GenBank/DDBJ whole genome shotgun (WGS) entry which is preliminary data.</text>
</comment>
<dbReference type="GO" id="GO:0005634">
    <property type="term" value="C:nucleus"/>
    <property type="evidence" value="ECO:0007669"/>
    <property type="project" value="UniProtKB-SubCell"/>
</dbReference>
<comment type="subcellular location">
    <subcellularLocation>
        <location evidence="2">Nucleus</location>
    </subcellularLocation>
</comment>
<protein>
    <recommendedName>
        <fullName evidence="8">DDE Tnp4 domain-containing protein</fullName>
    </recommendedName>
</protein>
<sequence length="257" mass="29863">MPDLRKDEKRFYIYFRMSIESFDEILNLIKDDIRKYNTNFRESISPEERFAITLRFLATGDSFYTIGHSYRVGFSTVSSIVTEVCQAICRNLENMYLPEPTEQLWQKAEEGFRNQWQFPNCIGSVDGKHITIKCPHKAGSNYWCYLNKFSLVLMAIVGPDYRFIAVDIGGFGKNSDGGIFETSNMGKRFEENLMNVPKPKNLPNHDEPCPHVLIGDEAFSLKTYLMRPFPYKQSKTDISKEKYNTRLCRAITRPPRT</sequence>
<evidence type="ECO:0000256" key="1">
    <source>
        <dbReference type="ARBA" id="ARBA00001968"/>
    </source>
</evidence>
<keyword evidence="10" id="KW-1185">Reference proteome</keyword>
<keyword evidence="5" id="KW-0479">Metal-binding</keyword>
<proteinExistence type="inferred from homology"/>
<feature type="domain" description="DDE Tnp4" evidence="8">
    <location>
        <begin position="125"/>
        <end position="247"/>
    </location>
</feature>
<dbReference type="PANTHER" id="PTHR22930:SF269">
    <property type="entry name" value="NUCLEASE HARBI1-LIKE PROTEIN"/>
    <property type="match status" value="1"/>
</dbReference>
<dbReference type="GO" id="GO:0016787">
    <property type="term" value="F:hydrolase activity"/>
    <property type="evidence" value="ECO:0007669"/>
    <property type="project" value="UniProtKB-KW"/>
</dbReference>
<dbReference type="Pfam" id="PF13359">
    <property type="entry name" value="DDE_Tnp_4"/>
    <property type="match status" value="1"/>
</dbReference>
<dbReference type="GO" id="GO:0046872">
    <property type="term" value="F:metal ion binding"/>
    <property type="evidence" value="ECO:0007669"/>
    <property type="project" value="UniProtKB-KW"/>
</dbReference>
<keyword evidence="4" id="KW-0540">Nuclease</keyword>
<dbReference type="AlphaFoldDB" id="A0AAV8VB61"/>
<accession>A0AAV8VB61</accession>